<proteinExistence type="predicted"/>
<name>A0A9X1FW31_9RHOB</name>
<evidence type="ECO:0000313" key="2">
    <source>
        <dbReference type="Proteomes" id="UP001138661"/>
    </source>
</evidence>
<dbReference type="RefSeq" id="WP_219502953.1">
    <property type="nucleotide sequence ID" value="NZ_JAHXDN010000003.1"/>
</dbReference>
<evidence type="ECO:0000313" key="1">
    <source>
        <dbReference type="EMBL" id="MBW4708656.1"/>
    </source>
</evidence>
<dbReference type="EMBL" id="JAHXDN010000003">
    <property type="protein sequence ID" value="MBW4708656.1"/>
    <property type="molecule type" value="Genomic_DNA"/>
</dbReference>
<gene>
    <name evidence="1" type="ORF">KX928_12760</name>
</gene>
<dbReference type="Proteomes" id="UP001138661">
    <property type="component" value="Unassembled WGS sequence"/>
</dbReference>
<comment type="caution">
    <text evidence="1">The sequence shown here is derived from an EMBL/GenBank/DDBJ whole genome shotgun (WGS) entry which is preliminary data.</text>
</comment>
<protein>
    <submittedName>
        <fullName evidence="1">Uncharacterized protein</fullName>
    </submittedName>
</protein>
<dbReference type="AlphaFoldDB" id="A0A9X1FW31"/>
<keyword evidence="2" id="KW-1185">Reference proteome</keyword>
<reference evidence="1" key="1">
    <citation type="submission" date="2021-07" db="EMBL/GenBank/DDBJ databases">
        <title>Roseobacter insulae sp. nov., isolated from a tidal flat.</title>
        <authorList>
            <person name="Park S."/>
            <person name="Yoon J.-H."/>
        </authorList>
    </citation>
    <scope>NUCLEOTIDE SEQUENCE</scope>
    <source>
        <strain evidence="1">YSTF-M11</strain>
    </source>
</reference>
<sequence>MSDRMEIARAAWGDIPDWIEALVAACDAAGSSQSKVAKQIGRSPGVISSALRNEYAGNMAVLEERVRAVICAEQVKCPALDWISSADCLFWRDYAAKLTSAAYERVLMFRACRNCDRFTRGGSRAVND</sequence>
<organism evidence="1 2">
    <name type="scientific">Roseobacter insulae</name>
    <dbReference type="NCBI Taxonomy" id="2859783"/>
    <lineage>
        <taxon>Bacteria</taxon>
        <taxon>Pseudomonadati</taxon>
        <taxon>Pseudomonadota</taxon>
        <taxon>Alphaproteobacteria</taxon>
        <taxon>Rhodobacterales</taxon>
        <taxon>Roseobacteraceae</taxon>
        <taxon>Roseobacter</taxon>
    </lineage>
</organism>
<accession>A0A9X1FW31</accession>